<accession>A0A7T4R0W1</accession>
<dbReference type="GO" id="GO:0005576">
    <property type="term" value="C:extracellular region"/>
    <property type="evidence" value="ECO:0007669"/>
    <property type="project" value="UniProtKB-SubCell"/>
</dbReference>
<keyword evidence="8" id="KW-0969">Cilium</keyword>
<dbReference type="Gene3D" id="1.20.1330.10">
    <property type="entry name" value="f41 fragment of flagellin, N-terminal domain"/>
    <property type="match status" value="2"/>
</dbReference>
<dbReference type="Gene3D" id="1.10.390.20">
    <property type="match status" value="1"/>
</dbReference>
<organism evidence="8 9">
    <name type="scientific">Spongiibacter nanhainus</name>
    <dbReference type="NCBI Taxonomy" id="2794344"/>
    <lineage>
        <taxon>Bacteria</taxon>
        <taxon>Pseudomonadati</taxon>
        <taxon>Pseudomonadota</taxon>
        <taxon>Gammaproteobacteria</taxon>
        <taxon>Cellvibrionales</taxon>
        <taxon>Spongiibacteraceae</taxon>
        <taxon>Spongiibacter</taxon>
    </lineage>
</organism>
<evidence type="ECO:0000313" key="8">
    <source>
        <dbReference type="EMBL" id="QQD18227.1"/>
    </source>
</evidence>
<protein>
    <recommendedName>
        <fullName evidence="4">Flagellin</fullName>
    </recommendedName>
</protein>
<evidence type="ECO:0000256" key="4">
    <source>
        <dbReference type="RuleBase" id="RU362073"/>
    </source>
</evidence>
<feature type="domain" description="Flagellin N-terminal" evidence="6">
    <location>
        <begin position="5"/>
        <end position="141"/>
    </location>
</feature>
<evidence type="ECO:0000259" key="7">
    <source>
        <dbReference type="Pfam" id="PF00700"/>
    </source>
</evidence>
<feature type="coiled-coil region" evidence="5">
    <location>
        <begin position="102"/>
        <end position="129"/>
    </location>
</feature>
<dbReference type="PANTHER" id="PTHR42792:SF2">
    <property type="entry name" value="FLAGELLIN"/>
    <property type="match status" value="1"/>
</dbReference>
<evidence type="ECO:0000256" key="5">
    <source>
        <dbReference type="SAM" id="Coils"/>
    </source>
</evidence>
<dbReference type="Proteomes" id="UP000596063">
    <property type="component" value="Chromosome"/>
</dbReference>
<dbReference type="KEGG" id="snan:I6N98_18130"/>
<dbReference type="InterPro" id="IPR042187">
    <property type="entry name" value="Flagellin_C_sub2"/>
</dbReference>
<dbReference type="Pfam" id="PF00700">
    <property type="entry name" value="Flagellin_C"/>
    <property type="match status" value="1"/>
</dbReference>
<dbReference type="RefSeq" id="WP_198569725.1">
    <property type="nucleotide sequence ID" value="NZ_CP066167.1"/>
</dbReference>
<dbReference type="InterPro" id="IPR001492">
    <property type="entry name" value="Flagellin"/>
</dbReference>
<dbReference type="InterPro" id="IPR046358">
    <property type="entry name" value="Flagellin_C"/>
</dbReference>
<sequence length="578" mass="60785">MSLSINTNVSALFSARTLASSSSSLAQAQQRLSTGLRINSAKDDAAGLAISERFTTQIRGLNQAVRNANDGVSMLQVADGALSSMEESLQRIRSLAVQAANSSMSQSDREALQSEVDQLRDELDRVGSQTRFNGERLFANNSESVLGDSEQLAVVDGLRSGWLSQSEAMIRNYFGLEADGADIDIEFTTFTDGAGGIAAQVVGAIPGSYSGKATNVTLQIDMADFTPPNLPDGGSAPFYNDRIIAHEMVHAVMYRSMNIASMFDPAADQTWFMEGAAEFIHGADERLASSVSGTGAAGLATLAGNFGSGGSSWGGTTDEYATAYAAVRFLHDEIKSLGGSGIKDVMTYLAANQDEGLDEAIAAATQNTYASADAFTTAFAGSAQAYIQSMADDGLLSDADTGAIGGFNADGGSVRTAETVVANYADRSGEDQLAGFRENWETVDTVAGNTNDATFQVGANVGETVMLSLGSMNAEALDMASLDLVNNYNQTIFKVDRALEYVSQQRGNVGAQLNRFNSTITNLQTNAESLTASRGRIVDADYAAESAKLVRSQIMQQAATAMTAQANSQPSLVLALLQ</sequence>
<keyword evidence="3 4" id="KW-0975">Bacterial flagellum</keyword>
<evidence type="ECO:0000259" key="6">
    <source>
        <dbReference type="Pfam" id="PF00669"/>
    </source>
</evidence>
<dbReference type="GO" id="GO:0005198">
    <property type="term" value="F:structural molecule activity"/>
    <property type="evidence" value="ECO:0007669"/>
    <property type="project" value="UniProtKB-UniRule"/>
</dbReference>
<evidence type="ECO:0000256" key="3">
    <source>
        <dbReference type="ARBA" id="ARBA00023143"/>
    </source>
</evidence>
<evidence type="ECO:0000313" key="9">
    <source>
        <dbReference type="Proteomes" id="UP000596063"/>
    </source>
</evidence>
<comment type="function">
    <text evidence="4">Flagellin is the subunit protein which polymerizes to form the filaments of bacterial flagella.</text>
</comment>
<dbReference type="Gene3D" id="6.10.10.10">
    <property type="entry name" value="Flagellar export chaperone, C-terminal domain"/>
    <property type="match status" value="1"/>
</dbReference>
<reference evidence="8 9" key="1">
    <citation type="submission" date="2020-12" db="EMBL/GenBank/DDBJ databases">
        <authorList>
            <person name="Shan Y."/>
        </authorList>
    </citation>
    <scope>NUCLEOTIDE SEQUENCE [LARGE SCALE GENOMIC DNA]</scope>
    <source>
        <strain evidence="9">csc3.9</strain>
    </source>
</reference>
<keyword evidence="8" id="KW-0966">Cell projection</keyword>
<evidence type="ECO:0000256" key="1">
    <source>
        <dbReference type="ARBA" id="ARBA00005709"/>
    </source>
</evidence>
<feature type="domain" description="Flagellin C-terminal" evidence="7">
    <location>
        <begin position="494"/>
        <end position="577"/>
    </location>
</feature>
<keyword evidence="9" id="KW-1185">Reference proteome</keyword>
<dbReference type="SUPFAM" id="SSF64518">
    <property type="entry name" value="Phase 1 flagellin"/>
    <property type="match status" value="1"/>
</dbReference>
<dbReference type="PRINTS" id="PR00207">
    <property type="entry name" value="FLAGELLIN"/>
</dbReference>
<keyword evidence="8" id="KW-0282">Flagellum</keyword>
<keyword evidence="5" id="KW-0175">Coiled coil</keyword>
<dbReference type="AlphaFoldDB" id="A0A7T4R0W1"/>
<dbReference type="NCBIfam" id="NF033876">
    <property type="entry name" value="flagella_HExxH"/>
    <property type="match status" value="1"/>
</dbReference>
<dbReference type="InterPro" id="IPR001029">
    <property type="entry name" value="Flagellin_N"/>
</dbReference>
<proteinExistence type="inferred from homology"/>
<evidence type="ECO:0000256" key="2">
    <source>
        <dbReference type="ARBA" id="ARBA00022525"/>
    </source>
</evidence>
<dbReference type="PANTHER" id="PTHR42792">
    <property type="entry name" value="FLAGELLIN"/>
    <property type="match status" value="1"/>
</dbReference>
<dbReference type="EMBL" id="CP066167">
    <property type="protein sequence ID" value="QQD18227.1"/>
    <property type="molecule type" value="Genomic_DNA"/>
</dbReference>
<keyword evidence="2 4" id="KW-0964">Secreted</keyword>
<dbReference type="GO" id="GO:0009288">
    <property type="term" value="C:bacterial-type flagellum"/>
    <property type="evidence" value="ECO:0007669"/>
    <property type="project" value="UniProtKB-SubCell"/>
</dbReference>
<dbReference type="Pfam" id="PF00669">
    <property type="entry name" value="Flagellin_N"/>
    <property type="match status" value="1"/>
</dbReference>
<gene>
    <name evidence="8" type="ORF">I6N98_18130</name>
</gene>
<comment type="subcellular location">
    <subcellularLocation>
        <location evidence="4">Secreted</location>
    </subcellularLocation>
    <subcellularLocation>
        <location evidence="4">Bacterial flagellum</location>
    </subcellularLocation>
</comment>
<name>A0A7T4R0W1_9GAMM</name>
<comment type="similarity">
    <text evidence="1 4">Belongs to the bacterial flagellin family.</text>
</comment>